<evidence type="ECO:0000256" key="2">
    <source>
        <dbReference type="ARBA" id="ARBA00022692"/>
    </source>
</evidence>
<dbReference type="OrthoDB" id="9792218at2"/>
<dbReference type="Proteomes" id="UP000008701">
    <property type="component" value="Chromosome"/>
</dbReference>
<proteinExistence type="predicted"/>
<keyword evidence="8" id="KW-1185">Reference proteome</keyword>
<evidence type="ECO:0000256" key="3">
    <source>
        <dbReference type="ARBA" id="ARBA00022989"/>
    </source>
</evidence>
<dbReference type="Gene3D" id="2.30.30.60">
    <property type="match status" value="1"/>
</dbReference>
<dbReference type="SUPFAM" id="SSF50182">
    <property type="entry name" value="Sm-like ribonucleoproteins"/>
    <property type="match status" value="1"/>
</dbReference>
<dbReference type="InterPro" id="IPR010920">
    <property type="entry name" value="LSM_dom_sf"/>
</dbReference>
<feature type="transmembrane region" description="Helical" evidence="5">
    <location>
        <begin position="12"/>
        <end position="34"/>
    </location>
</feature>
<evidence type="ECO:0000313" key="7">
    <source>
        <dbReference type="EMBL" id="ABL66260.1"/>
    </source>
</evidence>
<evidence type="ECO:0000259" key="6">
    <source>
        <dbReference type="Pfam" id="PF00924"/>
    </source>
</evidence>
<gene>
    <name evidence="7" type="ordered locus">Cpha266_2268</name>
</gene>
<feature type="domain" description="Mechanosensitive ion channel MscS" evidence="6">
    <location>
        <begin position="184"/>
        <end position="250"/>
    </location>
</feature>
<feature type="transmembrane region" description="Helical" evidence="5">
    <location>
        <begin position="87"/>
        <end position="105"/>
    </location>
</feature>
<keyword evidence="4 5" id="KW-0472">Membrane</keyword>
<dbReference type="AlphaFoldDB" id="A1BIN3"/>
<keyword evidence="3 5" id="KW-1133">Transmembrane helix</keyword>
<sequence length="362" mass="40532">MNAAFWESLSQVSIIPVFIVAFAVVLFFTAKTLLRGVFARLRSSIRESGVPFELMVLPFRLLAVLIALAAVLHELQLSLNVREYLEHAHQIASIIAVAWFFMRLFSVFEQFTLQRYPLNVRDNVSARKVATNVTLLRKILNVLLVVIAVSSVLMTFETVRQIGLSILASAGVAGVILGFAAQKSIATLIAGIQIALTQPIRVDDIVVVEKEGGRIEEISLTYVVVRLWDQRRLIVPITWFIDRPFENWTRSSAELLGTVFFYADYAIPIDILRQELERIVRSSSLWDGRVVKMHVTNATEKVVEIRALISAANSSDSFELRCFVREQLIEFIRINYPGGLPKESLAEENGALPGGEGKDMQG</sequence>
<dbReference type="Pfam" id="PF00924">
    <property type="entry name" value="MS_channel_2nd"/>
    <property type="match status" value="1"/>
</dbReference>
<dbReference type="PANTHER" id="PTHR30566">
    <property type="entry name" value="YNAI-RELATED MECHANOSENSITIVE ION CHANNEL"/>
    <property type="match status" value="1"/>
</dbReference>
<feature type="transmembrane region" description="Helical" evidence="5">
    <location>
        <begin position="54"/>
        <end position="75"/>
    </location>
</feature>
<dbReference type="InterPro" id="IPR006685">
    <property type="entry name" value="MscS_channel_2nd"/>
</dbReference>
<dbReference type="HOGENOM" id="CLU_021080_0_0_10"/>
<dbReference type="EMBL" id="CP000492">
    <property type="protein sequence ID" value="ABL66260.1"/>
    <property type="molecule type" value="Genomic_DNA"/>
</dbReference>
<feature type="transmembrane region" description="Helical" evidence="5">
    <location>
        <begin position="162"/>
        <end position="181"/>
    </location>
</feature>
<dbReference type="STRING" id="290317.Cpha266_2268"/>
<dbReference type="KEGG" id="cph:Cpha266_2268"/>
<feature type="transmembrane region" description="Helical" evidence="5">
    <location>
        <begin position="135"/>
        <end position="156"/>
    </location>
</feature>
<keyword evidence="2 5" id="KW-0812">Transmembrane</keyword>
<accession>A1BIN3</accession>
<dbReference type="Gene3D" id="1.10.287.1260">
    <property type="match status" value="1"/>
</dbReference>
<dbReference type="RefSeq" id="WP_011746052.1">
    <property type="nucleotide sequence ID" value="NC_008639.1"/>
</dbReference>
<comment type="subcellular location">
    <subcellularLocation>
        <location evidence="1">Membrane</location>
    </subcellularLocation>
</comment>
<name>A1BIN3_CHLPD</name>
<dbReference type="GO" id="GO:0008381">
    <property type="term" value="F:mechanosensitive monoatomic ion channel activity"/>
    <property type="evidence" value="ECO:0007669"/>
    <property type="project" value="UniProtKB-ARBA"/>
</dbReference>
<dbReference type="InterPro" id="IPR023408">
    <property type="entry name" value="MscS_beta-dom_sf"/>
</dbReference>
<organism evidence="7 8">
    <name type="scientific">Chlorobium phaeobacteroides (strain DSM 266 / SMG 266 / 2430)</name>
    <dbReference type="NCBI Taxonomy" id="290317"/>
    <lineage>
        <taxon>Bacteria</taxon>
        <taxon>Pseudomonadati</taxon>
        <taxon>Chlorobiota</taxon>
        <taxon>Chlorobiia</taxon>
        <taxon>Chlorobiales</taxon>
        <taxon>Chlorobiaceae</taxon>
        <taxon>Chlorobium/Pelodictyon group</taxon>
        <taxon>Chlorobium</taxon>
    </lineage>
</organism>
<evidence type="ECO:0000256" key="4">
    <source>
        <dbReference type="ARBA" id="ARBA00023136"/>
    </source>
</evidence>
<evidence type="ECO:0000313" key="8">
    <source>
        <dbReference type="Proteomes" id="UP000008701"/>
    </source>
</evidence>
<evidence type="ECO:0000256" key="1">
    <source>
        <dbReference type="ARBA" id="ARBA00004370"/>
    </source>
</evidence>
<dbReference type="eggNOG" id="COG0668">
    <property type="taxonomic scope" value="Bacteria"/>
</dbReference>
<protein>
    <submittedName>
        <fullName evidence="7">MscS Mechanosensitive ion channel</fullName>
    </submittedName>
</protein>
<dbReference type="GO" id="GO:0016020">
    <property type="term" value="C:membrane"/>
    <property type="evidence" value="ECO:0007669"/>
    <property type="project" value="UniProtKB-SubCell"/>
</dbReference>
<reference evidence="7 8" key="1">
    <citation type="submission" date="2006-12" db="EMBL/GenBank/DDBJ databases">
        <title>Complete sequence of Chlorobium phaeobacteroides DSM 266.</title>
        <authorList>
            <consortium name="US DOE Joint Genome Institute"/>
            <person name="Copeland A."/>
            <person name="Lucas S."/>
            <person name="Lapidus A."/>
            <person name="Barry K."/>
            <person name="Detter J.C."/>
            <person name="Glavina del Rio T."/>
            <person name="Hammon N."/>
            <person name="Israni S."/>
            <person name="Pitluck S."/>
            <person name="Goltsman E."/>
            <person name="Schmutz J."/>
            <person name="Larimer F."/>
            <person name="Land M."/>
            <person name="Hauser L."/>
            <person name="Mikhailova N."/>
            <person name="Li T."/>
            <person name="Overmann J."/>
            <person name="Bryant D.A."/>
            <person name="Richardson P."/>
        </authorList>
    </citation>
    <scope>NUCLEOTIDE SEQUENCE [LARGE SCALE GENOMIC DNA]</scope>
    <source>
        <strain evidence="7 8">DSM 266</strain>
    </source>
</reference>
<evidence type="ECO:0000256" key="5">
    <source>
        <dbReference type="SAM" id="Phobius"/>
    </source>
</evidence>
<dbReference type="PANTHER" id="PTHR30566:SF25">
    <property type="entry name" value="INNER MEMBRANE PROTEIN"/>
    <property type="match status" value="1"/>
</dbReference>